<evidence type="ECO:0000313" key="2">
    <source>
        <dbReference type="Proteomes" id="UP001162992"/>
    </source>
</evidence>
<accession>A0ACC2AGJ5</accession>
<gene>
    <name evidence="1" type="ORF">O6H91_22G067200</name>
</gene>
<keyword evidence="2" id="KW-1185">Reference proteome</keyword>
<reference evidence="2" key="1">
    <citation type="journal article" date="2024" name="Proc. Natl. Acad. Sci. U.S.A.">
        <title>Extraordinary preservation of gene collinearity over three hundred million years revealed in homosporous lycophytes.</title>
        <authorList>
            <person name="Li C."/>
            <person name="Wickell D."/>
            <person name="Kuo L.Y."/>
            <person name="Chen X."/>
            <person name="Nie B."/>
            <person name="Liao X."/>
            <person name="Peng D."/>
            <person name="Ji J."/>
            <person name="Jenkins J."/>
            <person name="Williams M."/>
            <person name="Shu S."/>
            <person name="Plott C."/>
            <person name="Barry K."/>
            <person name="Rajasekar S."/>
            <person name="Grimwood J."/>
            <person name="Han X."/>
            <person name="Sun S."/>
            <person name="Hou Z."/>
            <person name="He W."/>
            <person name="Dai G."/>
            <person name="Sun C."/>
            <person name="Schmutz J."/>
            <person name="Leebens-Mack J.H."/>
            <person name="Li F.W."/>
            <person name="Wang L."/>
        </authorList>
    </citation>
    <scope>NUCLEOTIDE SEQUENCE [LARGE SCALE GENOMIC DNA]</scope>
    <source>
        <strain evidence="2">cv. PW_Plant_1</strain>
    </source>
</reference>
<organism evidence="1 2">
    <name type="scientific">Diphasiastrum complanatum</name>
    <name type="common">Issler's clubmoss</name>
    <name type="synonym">Lycopodium complanatum</name>
    <dbReference type="NCBI Taxonomy" id="34168"/>
    <lineage>
        <taxon>Eukaryota</taxon>
        <taxon>Viridiplantae</taxon>
        <taxon>Streptophyta</taxon>
        <taxon>Embryophyta</taxon>
        <taxon>Tracheophyta</taxon>
        <taxon>Lycopodiopsida</taxon>
        <taxon>Lycopodiales</taxon>
        <taxon>Lycopodiaceae</taxon>
        <taxon>Lycopodioideae</taxon>
        <taxon>Diphasiastrum</taxon>
    </lineage>
</organism>
<protein>
    <submittedName>
        <fullName evidence="1">Uncharacterized protein</fullName>
    </submittedName>
</protein>
<name>A0ACC2AGJ5_DIPCM</name>
<evidence type="ECO:0000313" key="1">
    <source>
        <dbReference type="EMBL" id="KAJ7516683.1"/>
    </source>
</evidence>
<sequence length="117" mass="13355">MHNLTQNHRASAEGQNHPTAQTHTNNCLIQLPPYLHQSAQFTDQTTRGAAAKLTHHHHSQPNHNTALPDQPNKTHHQSRKTQHTEAQIKLQPNPSHRHKTMKPRSSYNQNHHADPKP</sequence>
<dbReference type="Proteomes" id="UP001162992">
    <property type="component" value="Chromosome 22"/>
</dbReference>
<proteinExistence type="predicted"/>
<dbReference type="EMBL" id="CM055113">
    <property type="protein sequence ID" value="KAJ7516683.1"/>
    <property type="molecule type" value="Genomic_DNA"/>
</dbReference>
<comment type="caution">
    <text evidence="1">The sequence shown here is derived from an EMBL/GenBank/DDBJ whole genome shotgun (WGS) entry which is preliminary data.</text>
</comment>